<feature type="transmembrane region" description="Helical" evidence="2">
    <location>
        <begin position="16"/>
        <end position="35"/>
    </location>
</feature>
<feature type="region of interest" description="Disordered" evidence="1">
    <location>
        <begin position="51"/>
        <end position="79"/>
    </location>
</feature>
<keyword evidence="2" id="KW-0812">Transmembrane</keyword>
<gene>
    <name evidence="3" type="ORF">ACFOU2_23255</name>
</gene>
<keyword evidence="2" id="KW-0472">Membrane</keyword>
<proteinExistence type="predicted"/>
<keyword evidence="2" id="KW-1133">Transmembrane helix</keyword>
<sequence length="210" mass="24108">MFGWDFENSKSDRIKLFLFILAVFLVVGFTVTTILRSMNKAQVTAIETKRTAESTKQVDSAPASSEHSQSASLEDQTNDYDQTEKFLEETLETTKEIAVQFVTAFHTYNADKPMEYLEDSRPFMTNALYEKMQRNGRRETLERSYLTVKETQVTPVVNKSSMVVRWNVMVMGEAKSVDGTTSETEDWYLIGLRQVDGEWKVEDVRVNVPN</sequence>
<name>A0ABV8B9Y9_9BACI</name>
<comment type="caution">
    <text evidence="3">The sequence shown here is derived from an EMBL/GenBank/DDBJ whole genome shotgun (WGS) entry which is preliminary data.</text>
</comment>
<dbReference type="EMBL" id="JBHRZT010000072">
    <property type="protein sequence ID" value="MFC3886246.1"/>
    <property type="molecule type" value="Genomic_DNA"/>
</dbReference>
<evidence type="ECO:0000313" key="3">
    <source>
        <dbReference type="EMBL" id="MFC3886246.1"/>
    </source>
</evidence>
<organism evidence="3 4">
    <name type="scientific">Bacillus songklensis</name>
    <dbReference type="NCBI Taxonomy" id="1069116"/>
    <lineage>
        <taxon>Bacteria</taxon>
        <taxon>Bacillati</taxon>
        <taxon>Bacillota</taxon>
        <taxon>Bacilli</taxon>
        <taxon>Bacillales</taxon>
        <taxon>Bacillaceae</taxon>
        <taxon>Bacillus</taxon>
    </lineage>
</organism>
<evidence type="ECO:0000313" key="4">
    <source>
        <dbReference type="Proteomes" id="UP001595752"/>
    </source>
</evidence>
<keyword evidence="4" id="KW-1185">Reference proteome</keyword>
<reference evidence="4" key="1">
    <citation type="journal article" date="2019" name="Int. J. Syst. Evol. Microbiol.">
        <title>The Global Catalogue of Microorganisms (GCM) 10K type strain sequencing project: providing services to taxonomists for standard genome sequencing and annotation.</title>
        <authorList>
            <consortium name="The Broad Institute Genomics Platform"/>
            <consortium name="The Broad Institute Genome Sequencing Center for Infectious Disease"/>
            <person name="Wu L."/>
            <person name="Ma J."/>
        </authorList>
    </citation>
    <scope>NUCLEOTIDE SEQUENCE [LARGE SCALE GENOMIC DNA]</scope>
    <source>
        <strain evidence="4">CCUG 61889</strain>
    </source>
</reference>
<evidence type="ECO:0000256" key="2">
    <source>
        <dbReference type="SAM" id="Phobius"/>
    </source>
</evidence>
<protein>
    <submittedName>
        <fullName evidence="3">Uncharacterized protein</fullName>
    </submittedName>
</protein>
<dbReference type="RefSeq" id="WP_377918613.1">
    <property type="nucleotide sequence ID" value="NZ_JBHRZT010000072.1"/>
</dbReference>
<evidence type="ECO:0000256" key="1">
    <source>
        <dbReference type="SAM" id="MobiDB-lite"/>
    </source>
</evidence>
<dbReference type="Proteomes" id="UP001595752">
    <property type="component" value="Unassembled WGS sequence"/>
</dbReference>
<accession>A0ABV8B9Y9</accession>
<feature type="compositionally biased region" description="Polar residues" evidence="1">
    <location>
        <begin position="54"/>
        <end position="75"/>
    </location>
</feature>